<dbReference type="Pfam" id="PF00092">
    <property type="entry name" value="VWA"/>
    <property type="match status" value="1"/>
</dbReference>
<feature type="domain" description="VWFA" evidence="7">
    <location>
        <begin position="87"/>
        <end position="307"/>
    </location>
</feature>
<gene>
    <name evidence="8" type="ORF">WKW82_26705</name>
</gene>
<feature type="region of interest" description="Disordered" evidence="5">
    <location>
        <begin position="188"/>
        <end position="214"/>
    </location>
</feature>
<keyword evidence="4 6" id="KW-0472">Membrane</keyword>
<dbReference type="EMBL" id="JBBKZT010000014">
    <property type="protein sequence ID" value="MEJ8850255.1"/>
    <property type="molecule type" value="Genomic_DNA"/>
</dbReference>
<feature type="transmembrane region" description="Helical" evidence="6">
    <location>
        <begin position="6"/>
        <end position="25"/>
    </location>
</feature>
<dbReference type="Pfam" id="PF13519">
    <property type="entry name" value="VWA_2"/>
    <property type="match status" value="1"/>
</dbReference>
<dbReference type="PANTHER" id="PTHR22550">
    <property type="entry name" value="SPORE GERMINATION PROTEIN"/>
    <property type="match status" value="1"/>
</dbReference>
<dbReference type="Pfam" id="PF07584">
    <property type="entry name" value="BatA"/>
    <property type="match status" value="1"/>
</dbReference>
<evidence type="ECO:0000256" key="1">
    <source>
        <dbReference type="ARBA" id="ARBA00022475"/>
    </source>
</evidence>
<organism evidence="8 9">
    <name type="scientific">Variovorax rhizosphaerae</name>
    <dbReference type="NCBI Taxonomy" id="1836200"/>
    <lineage>
        <taxon>Bacteria</taxon>
        <taxon>Pseudomonadati</taxon>
        <taxon>Pseudomonadota</taxon>
        <taxon>Betaproteobacteria</taxon>
        <taxon>Burkholderiales</taxon>
        <taxon>Comamonadaceae</taxon>
        <taxon>Variovorax</taxon>
    </lineage>
</organism>
<evidence type="ECO:0000313" key="9">
    <source>
        <dbReference type="Proteomes" id="UP001385892"/>
    </source>
</evidence>
<evidence type="ECO:0000313" key="8">
    <source>
        <dbReference type="EMBL" id="MEJ8850255.1"/>
    </source>
</evidence>
<dbReference type="Gene3D" id="3.40.50.410">
    <property type="entry name" value="von Willebrand factor, type A domain"/>
    <property type="match status" value="1"/>
</dbReference>
<comment type="caution">
    <text evidence="8">The sequence shown here is derived from an EMBL/GenBank/DDBJ whole genome shotgun (WGS) entry which is preliminary data.</text>
</comment>
<dbReference type="InterPro" id="IPR024163">
    <property type="entry name" value="Aerotolerance_reg_N"/>
</dbReference>
<accession>A0ABU8WRS9</accession>
<evidence type="ECO:0000256" key="3">
    <source>
        <dbReference type="ARBA" id="ARBA00022989"/>
    </source>
</evidence>
<dbReference type="Proteomes" id="UP001385892">
    <property type="component" value="Unassembled WGS sequence"/>
</dbReference>
<evidence type="ECO:0000256" key="2">
    <source>
        <dbReference type="ARBA" id="ARBA00022692"/>
    </source>
</evidence>
<dbReference type="PANTHER" id="PTHR22550:SF5">
    <property type="entry name" value="LEUCINE ZIPPER PROTEIN 4"/>
    <property type="match status" value="1"/>
</dbReference>
<dbReference type="PROSITE" id="PS50234">
    <property type="entry name" value="VWFA"/>
    <property type="match status" value="1"/>
</dbReference>
<feature type="transmembrane region" description="Helical" evidence="6">
    <location>
        <begin position="59"/>
        <end position="81"/>
    </location>
</feature>
<dbReference type="RefSeq" id="WP_340345530.1">
    <property type="nucleotide sequence ID" value="NZ_JBBKZT010000014.1"/>
</dbReference>
<proteinExistence type="predicted"/>
<evidence type="ECO:0000259" key="7">
    <source>
        <dbReference type="PROSITE" id="PS50234"/>
    </source>
</evidence>
<keyword evidence="3 6" id="KW-1133">Transmembrane helix</keyword>
<feature type="compositionally biased region" description="Polar residues" evidence="5">
    <location>
        <begin position="188"/>
        <end position="199"/>
    </location>
</feature>
<dbReference type="InterPro" id="IPR002035">
    <property type="entry name" value="VWF_A"/>
</dbReference>
<evidence type="ECO:0000256" key="6">
    <source>
        <dbReference type="SAM" id="Phobius"/>
    </source>
</evidence>
<dbReference type="InterPro" id="IPR050768">
    <property type="entry name" value="UPF0353/GerABKA_families"/>
</dbReference>
<name>A0ABU8WRS9_9BURK</name>
<dbReference type="InterPro" id="IPR036465">
    <property type="entry name" value="vWFA_dom_sf"/>
</dbReference>
<keyword evidence="9" id="KW-1185">Reference proteome</keyword>
<keyword evidence="2 6" id="KW-0812">Transmembrane</keyword>
<feature type="transmembrane region" description="Helical" evidence="6">
    <location>
        <begin position="320"/>
        <end position="343"/>
    </location>
</feature>
<protein>
    <submittedName>
        <fullName evidence="8">VWA domain-containing protein</fullName>
    </submittedName>
</protein>
<sequence length="347" mass="37259">MTFLWPQFLWLLAAVPVLVLLYVWLMRRKKKLAIRYASLSIVREAMGAGQSIKRHIPPFLFLLSMVALLIAAARPLAVVMLPTNQQTIILAMDVSGSMRATDVLPNRLVAAQDAAKGFIKDLPRNVKVGIVAFAGSAQVAQLPTVNREDLVTAIDAFQLQRATATGNAIVVSLATLFPDAGIDVSQFGPQSKQRGNSLDQAGKEGGPKPFTPVTPGSYTSAAIIMLTDGQRTTGVDPLDAAKAAAERGVRVYTVGVGTVDGETIGFEGWSMRVRLDEETLKAVANKTSADYFYAGTAADLKKVYDTLSTRLTVEKKETEVSALFAMAAAALALLSAGLSLFWFNRIL</sequence>
<dbReference type="SMART" id="SM00327">
    <property type="entry name" value="VWA"/>
    <property type="match status" value="1"/>
</dbReference>
<dbReference type="SUPFAM" id="SSF53300">
    <property type="entry name" value="vWA-like"/>
    <property type="match status" value="1"/>
</dbReference>
<keyword evidence="1" id="KW-1003">Cell membrane</keyword>
<evidence type="ECO:0000256" key="4">
    <source>
        <dbReference type="ARBA" id="ARBA00023136"/>
    </source>
</evidence>
<evidence type="ECO:0000256" key="5">
    <source>
        <dbReference type="SAM" id="MobiDB-lite"/>
    </source>
</evidence>
<reference evidence="8 9" key="1">
    <citation type="submission" date="2024-03" db="EMBL/GenBank/DDBJ databases">
        <title>Novel species of the genus Variovorax.</title>
        <authorList>
            <person name="Liu Q."/>
            <person name="Xin Y.-H."/>
        </authorList>
    </citation>
    <scope>NUCLEOTIDE SEQUENCE [LARGE SCALE GENOMIC DNA]</scope>
    <source>
        <strain evidence="8 9">KACC 18900</strain>
    </source>
</reference>